<sequence>MIMQDPIQQGTQKNTLVTWDGGDCMTQLEPRSFPMRLSLFPASSQHCWDDVTSETMKRCGNCEVLRPLGTDFYQDGFLELISRNDK</sequence>
<organism evidence="1 2">
    <name type="scientific">Araneus ventricosus</name>
    <name type="common">Orbweaver spider</name>
    <name type="synonym">Epeira ventricosa</name>
    <dbReference type="NCBI Taxonomy" id="182803"/>
    <lineage>
        <taxon>Eukaryota</taxon>
        <taxon>Metazoa</taxon>
        <taxon>Ecdysozoa</taxon>
        <taxon>Arthropoda</taxon>
        <taxon>Chelicerata</taxon>
        <taxon>Arachnida</taxon>
        <taxon>Araneae</taxon>
        <taxon>Araneomorphae</taxon>
        <taxon>Entelegynae</taxon>
        <taxon>Araneoidea</taxon>
        <taxon>Araneidae</taxon>
        <taxon>Araneus</taxon>
    </lineage>
</organism>
<name>A0A4Y2GQX0_ARAVE</name>
<protein>
    <submittedName>
        <fullName evidence="1">Uncharacterized protein</fullName>
    </submittedName>
</protein>
<reference evidence="1 2" key="1">
    <citation type="journal article" date="2019" name="Sci. Rep.">
        <title>Orb-weaving spider Araneus ventricosus genome elucidates the spidroin gene catalogue.</title>
        <authorList>
            <person name="Kono N."/>
            <person name="Nakamura H."/>
            <person name="Ohtoshi R."/>
            <person name="Moran D.A.P."/>
            <person name="Shinohara A."/>
            <person name="Yoshida Y."/>
            <person name="Fujiwara M."/>
            <person name="Mori M."/>
            <person name="Tomita M."/>
            <person name="Arakawa K."/>
        </authorList>
    </citation>
    <scope>NUCLEOTIDE SEQUENCE [LARGE SCALE GENOMIC DNA]</scope>
</reference>
<dbReference type="AlphaFoldDB" id="A0A4Y2GQX0"/>
<comment type="caution">
    <text evidence="1">The sequence shown here is derived from an EMBL/GenBank/DDBJ whole genome shotgun (WGS) entry which is preliminary data.</text>
</comment>
<accession>A0A4Y2GQX0</accession>
<evidence type="ECO:0000313" key="1">
    <source>
        <dbReference type="EMBL" id="GBM55547.1"/>
    </source>
</evidence>
<dbReference type="Proteomes" id="UP000499080">
    <property type="component" value="Unassembled WGS sequence"/>
</dbReference>
<evidence type="ECO:0000313" key="2">
    <source>
        <dbReference type="Proteomes" id="UP000499080"/>
    </source>
</evidence>
<gene>
    <name evidence="1" type="ORF">AVEN_105080_1</name>
</gene>
<proteinExistence type="predicted"/>
<keyword evidence="2" id="KW-1185">Reference proteome</keyword>
<dbReference type="EMBL" id="BGPR01001506">
    <property type="protein sequence ID" value="GBM55547.1"/>
    <property type="molecule type" value="Genomic_DNA"/>
</dbReference>